<keyword evidence="4" id="KW-0540">Nuclease</keyword>
<dbReference type="Pfam" id="PF17917">
    <property type="entry name" value="RT_RNaseH"/>
    <property type="match status" value="1"/>
</dbReference>
<dbReference type="InterPro" id="IPR050951">
    <property type="entry name" value="Retrovirus_Pol_polyprotein"/>
</dbReference>
<feature type="region of interest" description="Disordered" evidence="8">
    <location>
        <begin position="1"/>
        <end position="21"/>
    </location>
</feature>
<dbReference type="Pfam" id="PF00078">
    <property type="entry name" value="RVT_1"/>
    <property type="match status" value="1"/>
</dbReference>
<dbReference type="EC" id="2.7.7.49" evidence="1"/>
<dbReference type="InterPro" id="IPR021109">
    <property type="entry name" value="Peptidase_aspartic_dom_sf"/>
</dbReference>
<sequence length="1735" mass="196644">MYRGDEPVDGQNDQPVGGNAGALARPRAIRDHLTPVLDDLNPGIVAPEIQAAHFELKPVMFNMLNSIGQFGGSPHEDARQHIRAFLEVCSSFRQQGVHEDVLKLKLFPYSLRDRARAWLSGVPAGSLELWADLCRSFLMRYNPPNMHTQLRNDIASFRQADDESMYECWDRYKGLLRKCTNHGFQDWTPVVMFYNGVNAPTRMMLDASANGTLLDKSPEEAFEILDKIANNDYQFPTSRLGPGRRTSGKLELDANDSVSAQLSAITNLLKNLQKPSDVREAKALSCVHCEGNHHANDCPVMHEQASYVGNFNRNSNNSYSNTYNPGWCQHPNFSWNNQGGTNASSSNRQQNTNAPPGFQANMPWHSETKGNAPISNSSSMEATMQEFVSTTKTMLQEHSTSIKHQGNMLQTQGALLQSHSSSLRALETQVGQIAQALQVRPHGNLPSNTEVTKCNGKEQCSALTLRSGKEINKDDKFGGSHVEDPTPSYVQREPESVNDSSIEEDKEEKLDNEKTGEQHANAAASAVPKPAKDEVRPPPPFPQRLKKHKEDLQFQKFVCMLDQFHINIPFLEAIEQVPSYAKFLKDIVTKKRKAESYETVAVASEYCAGKSELPIKKKDPGSFIIPCSIGDNFMGNALCDLGSSVNLMPKAVFRKLGKVEDVIVKVGKFVFPVDFLILDCEVDEKAPIILGRPFLATGRILIDCEKGDFTMRVADQAMTINIFNTLRYMDNQGECHHLQEENTTAVEEDSDIICCSKFIQIRDFEKLKKEEVEEPETTQCESNQVSSFIIHPGMRFEALDFSEFTSPKPSLEHAPSLELKPLTPHLKYVYLGSNETLPVIISSKLLPDQECSLINLLSQYKKAIGWTMADLKGISPTICMHKIILEECHSNSVEPQRRLNPAMKKVVMKEIIKWLDAGVIYPISDSSWVSPVQCVPKKGGNTVVTNDENELLPTRTVTGWRICMDYRKLNKATKKDHFPLPFIDQMLDRLAGKAFYCFLDGYSGYNQIAIAPEDQEKTTFTCPYGETFDSCLGNLAKVLKRCDEADLVLNWEKCHFMVNEGTVLGYKISSKGIEVDKAKVEVIEKLPPPTNVKGIRSFLGHAGFYRRFIKDFSKISKLLCNLLQQNQPFVFDKECQSAFEELKRRLISAPVVVPPDWTSTFELMCDASDHAVGAALGQRRGKLFHVIYYASRTLNEAQINYTTTEKELLAVVFAFEKFRSYLIGTKVIVHTDHSAIKYLVTKKDAKPRLIRWILLLQEFDLEVKDRKGTENQVGDHLSRLDNPHNQDRDVEISDSFPDEKILFATAIPWYADIVNFLVSGIVPPDLSSQGRKKFRHDAKFFYWDEPYLFKQCSDQVLRRCVPEEEQKDIMYHCHAASCGGHFGGNRTAAKILQLGFYWPTLFKDAHAFAKACDRCQRTGNISRRNEMPLQNILEVELFDVWGIDFMGPFPSSHGYLYILLAVDYVSKWVEAIATPKNDAKTVMKFLHKNIFTRFGVPRALISDEGSHFDNKLTAKALQRYGVRHRIATAYHPQTNGQAEISNREIKQILGKTVSTNRKDWSPKLDEALWAYRTAFKTPLGMSLFKIVYEKACHLPVELEHKAFWAIKKLNMDAQLAGEKRLLELNELEEFRLQAYESARLYKEKTKRWHDKHIMPQHFHEGQQVLLYNSRLKLFPGKLKSRWSGPFLVHKVYPYGAVEIKKDEDANIFKVNGQRLKVYTGAPILRDKGVLFLKDL</sequence>
<evidence type="ECO:0000256" key="7">
    <source>
        <dbReference type="ARBA" id="ARBA00022918"/>
    </source>
</evidence>
<dbReference type="SUPFAM" id="SSF53098">
    <property type="entry name" value="Ribonuclease H-like"/>
    <property type="match status" value="1"/>
</dbReference>
<dbReference type="InterPro" id="IPR041373">
    <property type="entry name" value="RT_RNaseH"/>
</dbReference>
<keyword evidence="7" id="KW-0695">RNA-directed DNA polymerase</keyword>
<dbReference type="SUPFAM" id="SSF56672">
    <property type="entry name" value="DNA/RNA polymerases"/>
    <property type="match status" value="1"/>
</dbReference>
<dbReference type="PANTHER" id="PTHR37984:SF5">
    <property type="entry name" value="PROTEIN NYNRIN-LIKE"/>
    <property type="match status" value="1"/>
</dbReference>
<name>A0ABR2EHB0_9ROSI</name>
<feature type="domain" description="Integrase catalytic" evidence="9">
    <location>
        <begin position="1424"/>
        <end position="1603"/>
    </location>
</feature>
<dbReference type="Gene3D" id="1.10.340.70">
    <property type="match status" value="1"/>
</dbReference>
<keyword evidence="6" id="KW-0378">Hydrolase</keyword>
<feature type="compositionally biased region" description="Basic and acidic residues" evidence="8">
    <location>
        <begin position="507"/>
        <end position="517"/>
    </location>
</feature>
<dbReference type="InterPro" id="IPR001584">
    <property type="entry name" value="Integrase_cat-core"/>
</dbReference>
<dbReference type="Pfam" id="PF03732">
    <property type="entry name" value="Retrotrans_gag"/>
    <property type="match status" value="1"/>
</dbReference>
<evidence type="ECO:0000313" key="10">
    <source>
        <dbReference type="EMBL" id="KAK8560114.1"/>
    </source>
</evidence>
<evidence type="ECO:0000256" key="5">
    <source>
        <dbReference type="ARBA" id="ARBA00022759"/>
    </source>
</evidence>
<dbReference type="PROSITE" id="PS50994">
    <property type="entry name" value="INTEGRASE"/>
    <property type="match status" value="1"/>
</dbReference>
<dbReference type="CDD" id="cd00303">
    <property type="entry name" value="retropepsin_like"/>
    <property type="match status" value="1"/>
</dbReference>
<keyword evidence="3" id="KW-0548">Nucleotidyltransferase</keyword>
<evidence type="ECO:0000256" key="6">
    <source>
        <dbReference type="ARBA" id="ARBA00022801"/>
    </source>
</evidence>
<dbReference type="InterPro" id="IPR000477">
    <property type="entry name" value="RT_dom"/>
</dbReference>
<dbReference type="EMBL" id="JBBPBM010000014">
    <property type="protein sequence ID" value="KAK8560114.1"/>
    <property type="molecule type" value="Genomic_DNA"/>
</dbReference>
<feature type="compositionally biased region" description="Polar residues" evidence="8">
    <location>
        <begin position="334"/>
        <end position="354"/>
    </location>
</feature>
<feature type="compositionally biased region" description="Basic and acidic residues" evidence="8">
    <location>
        <begin position="467"/>
        <end position="484"/>
    </location>
</feature>
<feature type="compositionally biased region" description="Low complexity" evidence="8">
    <location>
        <begin position="520"/>
        <end position="529"/>
    </location>
</feature>
<gene>
    <name evidence="10" type="ORF">V6N12_012917</name>
</gene>
<accession>A0ABR2EHB0</accession>
<feature type="region of interest" description="Disordered" evidence="8">
    <location>
        <begin position="334"/>
        <end position="359"/>
    </location>
</feature>
<evidence type="ECO:0000256" key="1">
    <source>
        <dbReference type="ARBA" id="ARBA00012493"/>
    </source>
</evidence>
<keyword evidence="11" id="KW-1185">Reference proteome</keyword>
<dbReference type="Gene3D" id="3.10.10.10">
    <property type="entry name" value="HIV Type 1 Reverse Transcriptase, subunit A, domain 1"/>
    <property type="match status" value="1"/>
</dbReference>
<evidence type="ECO:0000259" key="9">
    <source>
        <dbReference type="PROSITE" id="PS50994"/>
    </source>
</evidence>
<protein>
    <recommendedName>
        <fullName evidence="1">RNA-directed DNA polymerase</fullName>
        <ecNumber evidence="1">2.7.7.49</ecNumber>
    </recommendedName>
</protein>
<dbReference type="Gene3D" id="2.40.70.10">
    <property type="entry name" value="Acid Proteases"/>
    <property type="match status" value="2"/>
</dbReference>
<dbReference type="Pfam" id="PF17921">
    <property type="entry name" value="Integrase_H2C2"/>
    <property type="match status" value="1"/>
</dbReference>
<dbReference type="InterPro" id="IPR043128">
    <property type="entry name" value="Rev_trsase/Diguanyl_cyclase"/>
</dbReference>
<reference evidence="10 11" key="1">
    <citation type="journal article" date="2024" name="G3 (Bethesda)">
        <title>Genome assembly of Hibiscus sabdariffa L. provides insights into metabolisms of medicinal natural products.</title>
        <authorList>
            <person name="Kim T."/>
        </authorList>
    </citation>
    <scope>NUCLEOTIDE SEQUENCE [LARGE SCALE GENOMIC DNA]</scope>
    <source>
        <strain evidence="10">TK-2024</strain>
        <tissue evidence="10">Old leaves</tissue>
    </source>
</reference>
<keyword evidence="2" id="KW-0808">Transferase</keyword>
<organism evidence="10 11">
    <name type="scientific">Hibiscus sabdariffa</name>
    <name type="common">roselle</name>
    <dbReference type="NCBI Taxonomy" id="183260"/>
    <lineage>
        <taxon>Eukaryota</taxon>
        <taxon>Viridiplantae</taxon>
        <taxon>Streptophyta</taxon>
        <taxon>Embryophyta</taxon>
        <taxon>Tracheophyta</taxon>
        <taxon>Spermatophyta</taxon>
        <taxon>Magnoliopsida</taxon>
        <taxon>eudicotyledons</taxon>
        <taxon>Gunneridae</taxon>
        <taxon>Pentapetalae</taxon>
        <taxon>rosids</taxon>
        <taxon>malvids</taxon>
        <taxon>Malvales</taxon>
        <taxon>Malvaceae</taxon>
        <taxon>Malvoideae</taxon>
        <taxon>Hibiscus</taxon>
    </lineage>
</organism>
<dbReference type="CDD" id="cd09274">
    <property type="entry name" value="RNase_HI_RT_Ty3"/>
    <property type="match status" value="1"/>
</dbReference>
<evidence type="ECO:0000256" key="3">
    <source>
        <dbReference type="ARBA" id="ARBA00022695"/>
    </source>
</evidence>
<proteinExistence type="predicted"/>
<feature type="region of interest" description="Disordered" evidence="8">
    <location>
        <begin position="465"/>
        <end position="540"/>
    </location>
</feature>
<evidence type="ECO:0000256" key="8">
    <source>
        <dbReference type="SAM" id="MobiDB-lite"/>
    </source>
</evidence>
<evidence type="ECO:0000256" key="4">
    <source>
        <dbReference type="ARBA" id="ARBA00022722"/>
    </source>
</evidence>
<dbReference type="InterPro" id="IPR036397">
    <property type="entry name" value="RNaseH_sf"/>
</dbReference>
<dbReference type="Pfam" id="PF00665">
    <property type="entry name" value="rve"/>
    <property type="match status" value="1"/>
</dbReference>
<keyword evidence="5" id="KW-0255">Endonuclease</keyword>
<dbReference type="Gene3D" id="3.30.420.10">
    <property type="entry name" value="Ribonuclease H-like superfamily/Ribonuclease H"/>
    <property type="match status" value="1"/>
</dbReference>
<dbReference type="PANTHER" id="PTHR37984">
    <property type="entry name" value="PROTEIN CBG26694"/>
    <property type="match status" value="1"/>
</dbReference>
<evidence type="ECO:0000313" key="11">
    <source>
        <dbReference type="Proteomes" id="UP001472677"/>
    </source>
</evidence>
<dbReference type="InterPro" id="IPR043502">
    <property type="entry name" value="DNA/RNA_pol_sf"/>
</dbReference>
<dbReference type="InterPro" id="IPR041588">
    <property type="entry name" value="Integrase_H2C2"/>
</dbReference>
<dbReference type="InterPro" id="IPR012337">
    <property type="entry name" value="RNaseH-like_sf"/>
</dbReference>
<dbReference type="InterPro" id="IPR005162">
    <property type="entry name" value="Retrotrans_gag_dom"/>
</dbReference>
<evidence type="ECO:0000256" key="2">
    <source>
        <dbReference type="ARBA" id="ARBA00022679"/>
    </source>
</evidence>
<dbReference type="CDD" id="cd01647">
    <property type="entry name" value="RT_LTR"/>
    <property type="match status" value="1"/>
</dbReference>
<dbReference type="Gene3D" id="3.30.70.270">
    <property type="match status" value="3"/>
</dbReference>
<comment type="caution">
    <text evidence="10">The sequence shown here is derived from an EMBL/GenBank/DDBJ whole genome shotgun (WGS) entry which is preliminary data.</text>
</comment>
<dbReference type="Proteomes" id="UP001472677">
    <property type="component" value="Unassembled WGS sequence"/>
</dbReference>